<dbReference type="InterPro" id="IPR014710">
    <property type="entry name" value="RmlC-like_jellyroll"/>
</dbReference>
<evidence type="ECO:0000313" key="6">
    <source>
        <dbReference type="Proteomes" id="UP000524535"/>
    </source>
</evidence>
<dbReference type="EMBL" id="JACIHM010000001">
    <property type="protein sequence ID" value="MBB4444257.1"/>
    <property type="molecule type" value="Genomic_DNA"/>
</dbReference>
<dbReference type="EMBL" id="JACIGW010000001">
    <property type="protein sequence ID" value="MBB4348038.1"/>
    <property type="molecule type" value="Genomic_DNA"/>
</dbReference>
<evidence type="ECO:0000313" key="7">
    <source>
        <dbReference type="Proteomes" id="UP000576087"/>
    </source>
</evidence>
<organism evidence="2 5">
    <name type="scientific">Aliirhizobium cellulosilyticum</name>
    <dbReference type="NCBI Taxonomy" id="393664"/>
    <lineage>
        <taxon>Bacteria</taxon>
        <taxon>Pseudomonadati</taxon>
        <taxon>Pseudomonadota</taxon>
        <taxon>Alphaproteobacteria</taxon>
        <taxon>Hyphomicrobiales</taxon>
        <taxon>Rhizobiaceae</taxon>
        <taxon>Aliirhizobium</taxon>
    </lineage>
</organism>
<dbReference type="AlphaFoldDB" id="A0A7W4SV42"/>
<dbReference type="InterPro" id="IPR041916">
    <property type="entry name" value="Anti_sigma_zinc_sf"/>
</dbReference>
<dbReference type="Gene3D" id="2.60.120.10">
    <property type="entry name" value="Jelly Rolls"/>
    <property type="match status" value="1"/>
</dbReference>
<dbReference type="CDD" id="cd20301">
    <property type="entry name" value="cupin_ChrR"/>
    <property type="match status" value="1"/>
</dbReference>
<dbReference type="RefSeq" id="WP_148146392.1">
    <property type="nucleotide sequence ID" value="NZ_JACIGW010000001.1"/>
</dbReference>
<proteinExistence type="predicted"/>
<dbReference type="Proteomes" id="UP000524535">
    <property type="component" value="Unassembled WGS sequence"/>
</dbReference>
<dbReference type="Pfam" id="PF12973">
    <property type="entry name" value="Cupin_7"/>
    <property type="match status" value="1"/>
</dbReference>
<evidence type="ECO:0000313" key="5">
    <source>
        <dbReference type="Proteomes" id="UP000520770"/>
    </source>
</evidence>
<feature type="domain" description="ChrR-like cupin" evidence="1">
    <location>
        <begin position="102"/>
        <end position="193"/>
    </location>
</feature>
<dbReference type="NCBIfam" id="TIGR02451">
    <property type="entry name" value="anti_sig_ChrR"/>
    <property type="match status" value="1"/>
</dbReference>
<evidence type="ECO:0000313" key="4">
    <source>
        <dbReference type="EMBL" id="MBB4444257.1"/>
    </source>
</evidence>
<dbReference type="Proteomes" id="UP000576087">
    <property type="component" value="Unassembled WGS sequence"/>
</dbReference>
<dbReference type="Gene3D" id="1.10.10.1320">
    <property type="entry name" value="Anti-sigma factor, zinc-finger domain"/>
    <property type="match status" value="1"/>
</dbReference>
<comment type="caution">
    <text evidence="2">The sequence shown here is derived from an EMBL/GenBank/DDBJ whole genome shotgun (WGS) entry which is preliminary data.</text>
</comment>
<evidence type="ECO:0000313" key="3">
    <source>
        <dbReference type="EMBL" id="MBB4409568.1"/>
    </source>
</evidence>
<keyword evidence="6" id="KW-1185">Reference proteome</keyword>
<dbReference type="EMBL" id="JACIGY010000001">
    <property type="protein sequence ID" value="MBB4409568.1"/>
    <property type="molecule type" value="Genomic_DNA"/>
</dbReference>
<dbReference type="InterPro" id="IPR012807">
    <property type="entry name" value="Anti-sigma_ChrR"/>
</dbReference>
<dbReference type="InterPro" id="IPR025979">
    <property type="entry name" value="ChrR-like_cupin_dom"/>
</dbReference>
<dbReference type="SUPFAM" id="SSF51182">
    <property type="entry name" value="RmlC-like cupins"/>
    <property type="match status" value="1"/>
</dbReference>
<reference evidence="5 6" key="1">
    <citation type="submission" date="2020-08" db="EMBL/GenBank/DDBJ databases">
        <title>Genomic Encyclopedia of Type Strains, Phase IV (KMG-V): Genome sequencing to study the core and pangenomes of soil and plant-associated prokaryotes.</title>
        <authorList>
            <person name="Whitman W."/>
        </authorList>
    </citation>
    <scope>NUCLEOTIDE SEQUENCE [LARGE SCALE GENOMIC DNA]</scope>
    <source>
        <strain evidence="3 6">SEMIA 444</strain>
        <strain evidence="2 5">SEMIA 448</strain>
        <strain evidence="4 7">SEMIA 452</strain>
    </source>
</reference>
<sequence length="214" mass="23301">MLLNLERLDLLVAHYVAGCLPEPAHILVGSHLEMQPSSGRLAGELEILAGQSLEDAEPSELSSSESRLKAILQSRPEIDVPPAMARQGDSLPHYLRSYAGRNLDDVPWKTKLPGLKQHVIEKSSGMEASLLWARPGRALPHHHHKGLELTLVLQGQFYDHRGAFSQGDVSVADETIIHRPVAASDSPCLCFSVLLAPITLSGPTFRMLGDILGM</sequence>
<dbReference type="Proteomes" id="UP000520770">
    <property type="component" value="Unassembled WGS sequence"/>
</dbReference>
<protein>
    <submittedName>
        <fullName evidence="2">Putative transcriptional regulator</fullName>
    </submittedName>
</protein>
<evidence type="ECO:0000313" key="2">
    <source>
        <dbReference type="EMBL" id="MBB4348038.1"/>
    </source>
</evidence>
<name>A0A7W4SV42_9HYPH</name>
<dbReference type="InterPro" id="IPR011051">
    <property type="entry name" value="RmlC_Cupin_sf"/>
</dbReference>
<evidence type="ECO:0000259" key="1">
    <source>
        <dbReference type="Pfam" id="PF12973"/>
    </source>
</evidence>
<accession>A0A7W4SV42</accession>
<gene>
    <name evidence="3" type="ORF">GGE31_000039</name>
    <name evidence="2" type="ORF">GGE33_001746</name>
    <name evidence="4" type="ORF">GGE35_000039</name>
</gene>